<dbReference type="PANTHER" id="PTHR45691">
    <property type="entry name" value="PROTEIN DIAPHANOUS"/>
    <property type="match status" value="1"/>
</dbReference>
<dbReference type="InterPro" id="IPR011989">
    <property type="entry name" value="ARM-like"/>
</dbReference>
<organism evidence="4 5">
    <name type="scientific">Thecamonas trahens ATCC 50062</name>
    <dbReference type="NCBI Taxonomy" id="461836"/>
    <lineage>
        <taxon>Eukaryota</taxon>
        <taxon>Apusozoa</taxon>
        <taxon>Apusomonadida</taxon>
        <taxon>Apusomonadidae</taxon>
        <taxon>Thecamonas</taxon>
    </lineage>
</organism>
<keyword evidence="5" id="KW-1185">Reference proteome</keyword>
<dbReference type="EMBL" id="GL349437">
    <property type="protein sequence ID" value="KNC53637.1"/>
    <property type="molecule type" value="Genomic_DNA"/>
</dbReference>
<dbReference type="SMART" id="SM00498">
    <property type="entry name" value="FH2"/>
    <property type="match status" value="1"/>
</dbReference>
<dbReference type="SUPFAM" id="SSF101447">
    <property type="entry name" value="Formin homology 2 domain (FH2 domain)"/>
    <property type="match status" value="1"/>
</dbReference>
<reference evidence="4 5" key="1">
    <citation type="submission" date="2010-05" db="EMBL/GenBank/DDBJ databases">
        <title>The Genome Sequence of Thecamonas trahens ATCC 50062.</title>
        <authorList>
            <consortium name="The Broad Institute Genome Sequencing Platform"/>
            <person name="Russ C."/>
            <person name="Cuomo C."/>
            <person name="Shea T."/>
            <person name="Young S.K."/>
            <person name="Zeng Q."/>
            <person name="Koehrsen M."/>
            <person name="Haas B."/>
            <person name="Borodovsky M."/>
            <person name="Guigo R."/>
            <person name="Alvarado L."/>
            <person name="Berlin A."/>
            <person name="Bochicchio J."/>
            <person name="Borenstein D."/>
            <person name="Chapman S."/>
            <person name="Chen Z."/>
            <person name="Freedman E."/>
            <person name="Gellesch M."/>
            <person name="Goldberg J."/>
            <person name="Griggs A."/>
            <person name="Gujja S."/>
            <person name="Heilman E."/>
            <person name="Heiman D."/>
            <person name="Hepburn T."/>
            <person name="Howarth C."/>
            <person name="Jen D."/>
            <person name="Larson L."/>
            <person name="Mehta T."/>
            <person name="Park D."/>
            <person name="Pearson M."/>
            <person name="Roberts A."/>
            <person name="Saif S."/>
            <person name="Shenoy N."/>
            <person name="Sisk P."/>
            <person name="Stolte C."/>
            <person name="Sykes S."/>
            <person name="Thomson T."/>
            <person name="Walk T."/>
            <person name="White J."/>
            <person name="Yandava C."/>
            <person name="Burger G."/>
            <person name="Gray M.W."/>
            <person name="Holland P.W.H."/>
            <person name="King N."/>
            <person name="Lang F.B.F."/>
            <person name="Roger A.J."/>
            <person name="Ruiz-Trillo I."/>
            <person name="Lander E."/>
            <person name="Nusbaum C."/>
        </authorList>
    </citation>
    <scope>NUCLEOTIDE SEQUENCE [LARGE SCALE GENOMIC DNA]</scope>
    <source>
        <strain evidence="4 5">ATCC 50062</strain>
    </source>
</reference>
<dbReference type="SMART" id="SM01140">
    <property type="entry name" value="Drf_GBD"/>
    <property type="match status" value="1"/>
</dbReference>
<feature type="domain" description="GBD/FH3" evidence="2">
    <location>
        <begin position="41"/>
        <end position="468"/>
    </location>
</feature>
<dbReference type="AlphaFoldDB" id="A0A0L0DMV4"/>
<feature type="compositionally biased region" description="Basic residues" evidence="1">
    <location>
        <begin position="1009"/>
        <end position="1018"/>
    </location>
</feature>
<feature type="region of interest" description="Disordered" evidence="1">
    <location>
        <begin position="991"/>
        <end position="1070"/>
    </location>
</feature>
<dbReference type="Proteomes" id="UP000054408">
    <property type="component" value="Unassembled WGS sequence"/>
</dbReference>
<dbReference type="Pfam" id="PF02181">
    <property type="entry name" value="FH2"/>
    <property type="match status" value="1"/>
</dbReference>
<dbReference type="InterPro" id="IPR042201">
    <property type="entry name" value="FH2_Formin_sf"/>
</dbReference>
<evidence type="ECO:0000313" key="4">
    <source>
        <dbReference type="EMBL" id="KNC53637.1"/>
    </source>
</evidence>
<sequence length="1070" mass="113982">MPRKKDLFMAEDALDSIATPSPTKARRPPPSSRPHNPLFDTPLPGVHPGAGLASQENSPRSPLGKLGRRQHRSGSPGRRSTSSGGFKTMMASLFRRATTTLSTLTEPSSGGGGRGRGRGIASPGRRARSAAHSPEDYVARIQSTSSPGILEELVQVLDSSPPAWTETFVQIGGMDAILDALHADHVHHRRQDGLTRTKRSSALAAVARSQQGPAYRAAAIQALLKLLNAPCAMHHALETPDFVVRILECVHDDHVLIRTDIYKLLSALTLHSPTGYAVVIGAYTELARKTRKAESRRFIDLVKELTLDPNERSTQSTDQLTLLYAAMWLINCIISRPDSIALRARRRAELVELGLRNAVDNLHVIVLSPLPGIDMETHNMLRAQLDVFIKGMNDDDAKCALSSLQLSDPKDVVSQTVSLLPSIRSKKLLLELLQRFLYLMLSADASVESADSIDAAISDCIAVVDGLSPNPNLASLDVLLAKHLGTSDEAEDEAEIGDAAPQLSTPSREAGESAGTGIPVVPPAAAPPPPPPMPGMAAPPPPPLPGTPIGAPPPPPPMPGSLGMFDSPAHMPSPIRPNRKLKRFFWTKIKPNALGPTVFAKLSEVSPPKVDTSKLDALFELKDSVAKTCTKAEPTNEDEPAEAEPVETEIDVAVRDLMALMGPRCVQRMEIMLSVYASSGLAPADIVRALVELDDSVLGADRVARLAKHLPDAETWTQVASVLDALEPAAVTALAMCDAVSPAVALIAGLQSIPRLHARLRAFEMQLSFDEVMGEMEHQVGLALSACSQVVASDALAKVLRCVLDVGNYLNAGGKLQAGGFKLDALLKLADTKTTDGSTTLLHVVIESIQESAPELLGQLRTQLFDVGAASELNLGQIAGKLACLRESAHTLGAELEALRALAAGGGLADADGFVARLEPFHHVSAERMTALESTLATARDAESHMLLYFGEGARTGSGDSLGTSASAGANFLADLTEFVELGDKAARDNTRAAALKKRAAAQRAESKQRRRRRKARGTPRGTPRKGDENSRPPTPATPLYPATPKTPMTPTSRAADLLSPDGSRSRQRA</sequence>
<dbReference type="PROSITE" id="PS51444">
    <property type="entry name" value="FH2"/>
    <property type="match status" value="1"/>
</dbReference>
<dbReference type="Gene3D" id="1.20.58.2220">
    <property type="entry name" value="Formin, FH2 domain"/>
    <property type="match status" value="1"/>
</dbReference>
<evidence type="ECO:0000313" key="5">
    <source>
        <dbReference type="Proteomes" id="UP000054408"/>
    </source>
</evidence>
<dbReference type="Pfam" id="PF06371">
    <property type="entry name" value="Drf_GBD"/>
    <property type="match status" value="1"/>
</dbReference>
<evidence type="ECO:0008006" key="6">
    <source>
        <dbReference type="Google" id="ProtNLM"/>
    </source>
</evidence>
<dbReference type="InterPro" id="IPR014768">
    <property type="entry name" value="GBD/FH3_dom"/>
</dbReference>
<dbReference type="SUPFAM" id="SSF48371">
    <property type="entry name" value="ARM repeat"/>
    <property type="match status" value="1"/>
</dbReference>
<dbReference type="Pfam" id="PF06367">
    <property type="entry name" value="Drf_FH3"/>
    <property type="match status" value="1"/>
</dbReference>
<protein>
    <recommendedName>
        <fullName evidence="6">FH2 domain-containing protein</fullName>
    </recommendedName>
</protein>
<feature type="compositionally biased region" description="Pro residues" evidence="1">
    <location>
        <begin position="520"/>
        <end position="555"/>
    </location>
</feature>
<feature type="compositionally biased region" description="Low complexity" evidence="1">
    <location>
        <begin position="73"/>
        <end position="85"/>
    </location>
</feature>
<feature type="domain" description="FH2" evidence="3">
    <location>
        <begin position="571"/>
        <end position="1010"/>
    </location>
</feature>
<dbReference type="InterPro" id="IPR015425">
    <property type="entry name" value="FH2_Formin"/>
</dbReference>
<dbReference type="PROSITE" id="PS51232">
    <property type="entry name" value="GBD_FH3"/>
    <property type="match status" value="1"/>
</dbReference>
<dbReference type="RefSeq" id="XP_013761954.1">
    <property type="nucleotide sequence ID" value="XM_013906500.1"/>
</dbReference>
<evidence type="ECO:0000259" key="2">
    <source>
        <dbReference type="PROSITE" id="PS51232"/>
    </source>
</evidence>
<dbReference type="InterPro" id="IPR051412">
    <property type="entry name" value="Formin_Homology_Diaphanous_sf"/>
</dbReference>
<dbReference type="GO" id="GO:0005884">
    <property type="term" value="C:actin filament"/>
    <property type="evidence" value="ECO:0007669"/>
    <property type="project" value="TreeGrafter"/>
</dbReference>
<feature type="region of interest" description="Disordered" evidence="1">
    <location>
        <begin position="100"/>
        <end position="134"/>
    </location>
</feature>
<feature type="region of interest" description="Disordered" evidence="1">
    <location>
        <begin position="489"/>
        <end position="555"/>
    </location>
</feature>
<name>A0A0L0DMV4_THETB</name>
<evidence type="ECO:0000259" key="3">
    <source>
        <dbReference type="PROSITE" id="PS51444"/>
    </source>
</evidence>
<dbReference type="GeneID" id="25561101"/>
<proteinExistence type="predicted"/>
<dbReference type="PANTHER" id="PTHR45691:SF6">
    <property type="entry name" value="PROTEIN DIAPHANOUS"/>
    <property type="match status" value="1"/>
</dbReference>
<evidence type="ECO:0000256" key="1">
    <source>
        <dbReference type="SAM" id="MobiDB-lite"/>
    </source>
</evidence>
<gene>
    <name evidence="4" type="ORF">AMSG_01346</name>
</gene>
<dbReference type="GO" id="GO:0030041">
    <property type="term" value="P:actin filament polymerization"/>
    <property type="evidence" value="ECO:0007669"/>
    <property type="project" value="TreeGrafter"/>
</dbReference>
<dbReference type="GO" id="GO:0003779">
    <property type="term" value="F:actin binding"/>
    <property type="evidence" value="ECO:0007669"/>
    <property type="project" value="InterPro"/>
</dbReference>
<dbReference type="InterPro" id="IPR016024">
    <property type="entry name" value="ARM-type_fold"/>
</dbReference>
<accession>A0A0L0DMV4</accession>
<dbReference type="OrthoDB" id="26518at2759"/>
<dbReference type="STRING" id="461836.A0A0L0DMV4"/>
<dbReference type="InterPro" id="IPR010473">
    <property type="entry name" value="GTPase-bd"/>
</dbReference>
<feature type="region of interest" description="Disordered" evidence="1">
    <location>
        <begin position="1"/>
        <end position="86"/>
    </location>
</feature>
<dbReference type="GO" id="GO:0031267">
    <property type="term" value="F:small GTPase binding"/>
    <property type="evidence" value="ECO:0007669"/>
    <property type="project" value="InterPro"/>
</dbReference>
<dbReference type="Gene3D" id="1.25.10.10">
    <property type="entry name" value="Leucine-rich Repeat Variant"/>
    <property type="match status" value="1"/>
</dbReference>
<dbReference type="eggNOG" id="KOG1922">
    <property type="taxonomic scope" value="Eukaryota"/>
</dbReference>
<dbReference type="InterPro" id="IPR010472">
    <property type="entry name" value="FH3_dom"/>
</dbReference>
<dbReference type="SMART" id="SM01139">
    <property type="entry name" value="Drf_FH3"/>
    <property type="match status" value="1"/>
</dbReference>